<proteinExistence type="predicted"/>
<evidence type="ECO:0000313" key="1">
    <source>
        <dbReference type="EMBL" id="PUZ68530.1"/>
    </source>
</evidence>
<dbReference type="EMBL" id="CM009750">
    <property type="protein sequence ID" value="PUZ68530.1"/>
    <property type="molecule type" value="Genomic_DNA"/>
</dbReference>
<gene>
    <name evidence="1" type="ORF">GQ55_2G035700</name>
</gene>
<protein>
    <submittedName>
        <fullName evidence="1">Uncharacterized protein</fullName>
    </submittedName>
</protein>
<organism evidence="1 2">
    <name type="scientific">Panicum hallii var. hallii</name>
    <dbReference type="NCBI Taxonomy" id="1504633"/>
    <lineage>
        <taxon>Eukaryota</taxon>
        <taxon>Viridiplantae</taxon>
        <taxon>Streptophyta</taxon>
        <taxon>Embryophyta</taxon>
        <taxon>Tracheophyta</taxon>
        <taxon>Spermatophyta</taxon>
        <taxon>Magnoliopsida</taxon>
        <taxon>Liliopsida</taxon>
        <taxon>Poales</taxon>
        <taxon>Poaceae</taxon>
        <taxon>PACMAD clade</taxon>
        <taxon>Panicoideae</taxon>
        <taxon>Panicodae</taxon>
        <taxon>Paniceae</taxon>
        <taxon>Panicinae</taxon>
        <taxon>Panicum</taxon>
        <taxon>Panicum sect. Panicum</taxon>
    </lineage>
</organism>
<dbReference type="Proteomes" id="UP000244336">
    <property type="component" value="Chromosome 2"/>
</dbReference>
<name>A0A2T7EL49_9POAL</name>
<evidence type="ECO:0000313" key="2">
    <source>
        <dbReference type="Proteomes" id="UP000244336"/>
    </source>
</evidence>
<keyword evidence="2" id="KW-1185">Reference proteome</keyword>
<reference evidence="1 2" key="1">
    <citation type="submission" date="2018-04" db="EMBL/GenBank/DDBJ databases">
        <title>WGS assembly of Panicum hallii var. hallii HAL2.</title>
        <authorList>
            <person name="Lovell J."/>
            <person name="Jenkins J."/>
            <person name="Lowry D."/>
            <person name="Mamidi S."/>
            <person name="Sreedasyam A."/>
            <person name="Weng X."/>
            <person name="Barry K."/>
            <person name="Bonette J."/>
            <person name="Campitelli B."/>
            <person name="Daum C."/>
            <person name="Gordon S."/>
            <person name="Gould B."/>
            <person name="Lipzen A."/>
            <person name="MacQueen A."/>
            <person name="Palacio-Mejia J."/>
            <person name="Plott C."/>
            <person name="Shakirov E."/>
            <person name="Shu S."/>
            <person name="Yoshinaga Y."/>
            <person name="Zane M."/>
            <person name="Rokhsar D."/>
            <person name="Grimwood J."/>
            <person name="Schmutz J."/>
            <person name="Juenger T."/>
        </authorList>
    </citation>
    <scope>NUCLEOTIDE SEQUENCE [LARGE SCALE GENOMIC DNA]</scope>
    <source>
        <strain evidence="2">cv. HAL2</strain>
    </source>
</reference>
<dbReference type="Gramene" id="PUZ68530">
    <property type="protein sequence ID" value="PUZ68530"/>
    <property type="gene ID" value="GQ55_2G035700"/>
</dbReference>
<sequence>MKHGMDAEDAGETVAVSVKSCLAKISRENLNVCSPQDVEKLAAAAAADRTPSPSSSTLVQAGSLTAPHSMVEEAITKAVVASSAQVGDTSTSSDCIFAL</sequence>
<dbReference type="AlphaFoldDB" id="A0A2T7EL49"/>
<dbReference type="OrthoDB" id="10622277at2759"/>
<accession>A0A2T7EL49</accession>